<dbReference type="Proteomes" id="UP000201737">
    <property type="component" value="Segment"/>
</dbReference>
<reference evidence="1 2" key="1">
    <citation type="journal article" date="2007" name="Virus Genes">
        <title>Genome sequence of Leucania seperata nucleopolyhedrovirus.</title>
        <authorList>
            <person name="Xiao H."/>
            <person name="Qi Y."/>
        </authorList>
    </citation>
    <scope>NUCLEOTIDE SEQUENCE [LARGE SCALE GENOMIC DNA]</scope>
    <source>
        <strain evidence="1 2">AH1</strain>
    </source>
</reference>
<reference evidence="1 2" key="2">
    <citation type="journal article" date="2007" name="Virus Res.">
        <title>P13 of Leucania separata multiple nuclear polyhedrosis virus affected the polyhedra and budded virions yields of AcMNPV.</title>
        <authorList>
            <person name="Du E.Q."/>
            <person name="Yan F."/>
            <person name="Jin W.X."/>
            <person name="Lu N."/>
            <person name="Xiao H.Z."/>
            <person name="Lu S.Y."/>
            <person name="Qi Y.P."/>
        </authorList>
    </citation>
    <scope>NUCLEOTIDE SEQUENCE [LARGE SCALE GENOMIC DNA]</scope>
    <source>
        <strain evidence="1 2">AH1</strain>
    </source>
</reference>
<dbReference type="KEGG" id="vg:5176305"/>
<dbReference type="Pfam" id="PF12132">
    <property type="entry name" value="DUF3587"/>
    <property type="match status" value="1"/>
</dbReference>
<organism evidence="1 2">
    <name type="scientific">Leucania separata nucleopolyhedrovirus</name>
    <name type="common">LsNPV</name>
    <dbReference type="NCBI Taxonomy" id="1307956"/>
    <lineage>
        <taxon>Viruses</taxon>
        <taxon>Viruses incertae sedis</taxon>
        <taxon>Naldaviricetes</taxon>
        <taxon>Lefavirales</taxon>
        <taxon>Baculoviridae</taxon>
        <taxon>Alphabaculovirus</taxon>
        <taxon>Alphabaculovirus leseparatae</taxon>
    </lineage>
</organism>
<keyword evidence="2" id="KW-1185">Reference proteome</keyword>
<name>Q0IKV2_NPVLS</name>
<sequence>MDLAAAVDDRSLAYIERCLPFAGNIVVSFYDMFTVRVAYTYSASSSSIKIYPQSLKSVLQDTHKIMGDQPLEVERMKNAILYHINFVDCRDGHPADRCESGLKFSSYSMTNCRLHNHHKCSTHVYRWLRDVVQILIMHKHGNYSTVGSILRGVINEDDDEEDEFTYNENVSENQLYNHLIYYADRCFL</sequence>
<proteinExistence type="predicted"/>
<protein>
    <submittedName>
        <fullName evidence="1">ORF167</fullName>
    </submittedName>
</protein>
<evidence type="ECO:0000313" key="1">
    <source>
        <dbReference type="EMBL" id="AAR28931.1"/>
    </source>
</evidence>
<accession>Q0IKV2</accession>
<dbReference type="EMBL" id="AY394490">
    <property type="protein sequence ID" value="AAR28931.1"/>
    <property type="molecule type" value="Genomic_DNA"/>
</dbReference>
<dbReference type="GeneID" id="5176305"/>
<dbReference type="InterPro" id="IPR021982">
    <property type="entry name" value="REEP_Ichnovirus"/>
</dbReference>
<organismHost>
    <name type="scientific">Lepidoptera</name>
    <name type="common">moths &amp; butterflies</name>
    <dbReference type="NCBI Taxonomy" id="7088"/>
</organismHost>
<dbReference type="RefSeq" id="YP_758464.1">
    <property type="nucleotide sequence ID" value="NC_008348.1"/>
</dbReference>
<evidence type="ECO:0000313" key="2">
    <source>
        <dbReference type="Proteomes" id="UP000201737"/>
    </source>
</evidence>